<keyword evidence="10" id="KW-1185">Reference proteome</keyword>
<keyword evidence="7" id="KW-0472">Membrane</keyword>
<sequence>MQATRLEALTTRRAAAAAGPPCRARTTCAAGAIPQRRGRRLARPNRPREAVVAMSAGASAGSAVAEEVATPGSPNALVVGGGPAGLATAIMLSQLGWKDVRVVDRLPPPAPPAAAVYADAPERSYNLGVSGRGQKFLDSIGVLDKVRSFAAPNFGRMVWDEQGNESVTLRPEIAEEAYQAFCIQRDRLTAVLLEECARYGEISISHEVEVLAIDWPQGKSGGPAVRLSGGEGEVRPGLLVGADGFNSAVARALSDSEVSDLELKSWEDKNTRVYKTVPLDYDLDPKDPSSWKRDLNFSASSQDGADVTMEVLPTHEGKGVGVALYKPGNEAILDASTEEAARQLIERNFPQFADVIPRRAYAQFAQQRDQRLPVFQYAKNALHGPRTACLGDSIHTVKPYFGLGVNSAFEDVGVLRSCLESRGVKDPTGDGLGEALQAFTDAHRRNAETLVKMSRSFDGGFVFFVLPIILDSIFHKLLPSVFSTNSIRMLQKHDLPFEQAGAIKRKDRALQISLLSLVLLPAAALVLRALKWLMTG</sequence>
<proteinExistence type="predicted"/>
<keyword evidence="4" id="KW-0521">NADP</keyword>
<dbReference type="InterPro" id="IPR002938">
    <property type="entry name" value="FAD-bd"/>
</dbReference>
<evidence type="ECO:0000313" key="10">
    <source>
        <dbReference type="Proteomes" id="UP001472866"/>
    </source>
</evidence>
<evidence type="ECO:0000256" key="6">
    <source>
        <dbReference type="ARBA" id="ARBA00023033"/>
    </source>
</evidence>
<protein>
    <submittedName>
        <fullName evidence="9">Aromatic-ring hydroxylase</fullName>
    </submittedName>
</protein>
<dbReference type="PANTHER" id="PTHR46028:SF2">
    <property type="entry name" value="KYNURENINE 3-MONOOXYGENASE"/>
    <property type="match status" value="1"/>
</dbReference>
<evidence type="ECO:0000256" key="2">
    <source>
        <dbReference type="ARBA" id="ARBA00022630"/>
    </source>
</evidence>
<dbReference type="Pfam" id="PF01494">
    <property type="entry name" value="FAD_binding_3"/>
    <property type="match status" value="1"/>
</dbReference>
<dbReference type="Gene3D" id="3.50.50.60">
    <property type="entry name" value="FAD/NAD(P)-binding domain"/>
    <property type="match status" value="1"/>
</dbReference>
<evidence type="ECO:0000256" key="3">
    <source>
        <dbReference type="ARBA" id="ARBA00022827"/>
    </source>
</evidence>
<dbReference type="EMBL" id="CP151504">
    <property type="protein sequence ID" value="WZN61331.1"/>
    <property type="molecule type" value="Genomic_DNA"/>
</dbReference>
<keyword evidence="3" id="KW-0274">FAD</keyword>
<dbReference type="PANTHER" id="PTHR46028">
    <property type="entry name" value="KYNURENINE 3-MONOOXYGENASE"/>
    <property type="match status" value="1"/>
</dbReference>
<evidence type="ECO:0000256" key="7">
    <source>
        <dbReference type="SAM" id="Phobius"/>
    </source>
</evidence>
<dbReference type="GO" id="GO:0071949">
    <property type="term" value="F:FAD binding"/>
    <property type="evidence" value="ECO:0007669"/>
    <property type="project" value="InterPro"/>
</dbReference>
<keyword evidence="5" id="KW-0560">Oxidoreductase</keyword>
<feature type="domain" description="FAD-binding" evidence="8">
    <location>
        <begin position="76"/>
        <end position="418"/>
    </location>
</feature>
<gene>
    <name evidence="9" type="ORF">HKI87_04g28660</name>
</gene>
<dbReference type="PRINTS" id="PR00420">
    <property type="entry name" value="RNGMNOXGNASE"/>
</dbReference>
<dbReference type="GO" id="GO:0004502">
    <property type="term" value="F:kynurenine 3-monooxygenase activity"/>
    <property type="evidence" value="ECO:0007669"/>
    <property type="project" value="TreeGrafter"/>
</dbReference>
<keyword evidence="7" id="KW-1133">Transmembrane helix</keyword>
<dbReference type="Proteomes" id="UP001472866">
    <property type="component" value="Chromosome 04"/>
</dbReference>
<name>A0AAX4P5G7_9CHLO</name>
<dbReference type="GO" id="GO:0070189">
    <property type="term" value="P:kynurenine metabolic process"/>
    <property type="evidence" value="ECO:0007669"/>
    <property type="project" value="TreeGrafter"/>
</dbReference>
<evidence type="ECO:0000259" key="8">
    <source>
        <dbReference type="Pfam" id="PF01494"/>
    </source>
</evidence>
<evidence type="ECO:0000256" key="5">
    <source>
        <dbReference type="ARBA" id="ARBA00023002"/>
    </source>
</evidence>
<accession>A0AAX4P5G7</accession>
<keyword evidence="6" id="KW-0503">Monooxygenase</keyword>
<evidence type="ECO:0000313" key="9">
    <source>
        <dbReference type="EMBL" id="WZN61331.1"/>
    </source>
</evidence>
<feature type="transmembrane region" description="Helical" evidence="7">
    <location>
        <begin position="512"/>
        <end position="530"/>
    </location>
</feature>
<evidence type="ECO:0000256" key="4">
    <source>
        <dbReference type="ARBA" id="ARBA00022857"/>
    </source>
</evidence>
<feature type="transmembrane region" description="Helical" evidence="7">
    <location>
        <begin position="461"/>
        <end position="482"/>
    </location>
</feature>
<dbReference type="InterPro" id="IPR036188">
    <property type="entry name" value="FAD/NAD-bd_sf"/>
</dbReference>
<evidence type="ECO:0000256" key="1">
    <source>
        <dbReference type="ARBA" id="ARBA00001974"/>
    </source>
</evidence>
<dbReference type="SUPFAM" id="SSF51905">
    <property type="entry name" value="FAD/NAD(P)-binding domain"/>
    <property type="match status" value="1"/>
</dbReference>
<comment type="cofactor">
    <cofactor evidence="1">
        <name>FAD</name>
        <dbReference type="ChEBI" id="CHEBI:57692"/>
    </cofactor>
</comment>
<dbReference type="AlphaFoldDB" id="A0AAX4P5G7"/>
<organism evidence="9 10">
    <name type="scientific">Chloropicon roscoffensis</name>
    <dbReference type="NCBI Taxonomy" id="1461544"/>
    <lineage>
        <taxon>Eukaryota</taxon>
        <taxon>Viridiplantae</taxon>
        <taxon>Chlorophyta</taxon>
        <taxon>Chloropicophyceae</taxon>
        <taxon>Chloropicales</taxon>
        <taxon>Chloropicaceae</taxon>
        <taxon>Chloropicon</taxon>
    </lineage>
</organism>
<reference evidence="9 10" key="1">
    <citation type="submission" date="2024-03" db="EMBL/GenBank/DDBJ databases">
        <title>Complete genome sequence of the green alga Chloropicon roscoffensis RCC1871.</title>
        <authorList>
            <person name="Lemieux C."/>
            <person name="Pombert J.-F."/>
            <person name="Otis C."/>
            <person name="Turmel M."/>
        </authorList>
    </citation>
    <scope>NUCLEOTIDE SEQUENCE [LARGE SCALE GENOMIC DNA]</scope>
    <source>
        <strain evidence="9 10">RCC1871</strain>
    </source>
</reference>
<keyword evidence="2" id="KW-0285">Flavoprotein</keyword>
<keyword evidence="7" id="KW-0812">Transmembrane</keyword>